<organism evidence="8 9">
    <name type="scientific">Paragonimus westermani</name>
    <dbReference type="NCBI Taxonomy" id="34504"/>
    <lineage>
        <taxon>Eukaryota</taxon>
        <taxon>Metazoa</taxon>
        <taxon>Spiralia</taxon>
        <taxon>Lophotrochozoa</taxon>
        <taxon>Platyhelminthes</taxon>
        <taxon>Trematoda</taxon>
        <taxon>Digenea</taxon>
        <taxon>Plagiorchiida</taxon>
        <taxon>Troglotremata</taxon>
        <taxon>Troglotrematidae</taxon>
        <taxon>Paragonimus</taxon>
    </lineage>
</organism>
<dbReference type="AlphaFoldDB" id="A0A5J4N9G4"/>
<dbReference type="Proteomes" id="UP000324629">
    <property type="component" value="Unassembled WGS sequence"/>
</dbReference>
<dbReference type="InterPro" id="IPR002717">
    <property type="entry name" value="HAT_MYST-type"/>
</dbReference>
<comment type="similarity">
    <text evidence="1 6">Belongs to the MYST (SAS/MOZ) family.</text>
</comment>
<keyword evidence="4" id="KW-0007">Acetylation</keyword>
<sequence length="448" mass="52821">YTRFPLFENMQSSDTSQPQSVLINETYQVLRCTGNYHPATVIESRVNESGETEYFVHYKNRMFNLCDRRLDEWVPLKHIDVSRKLAPRKTIQISPSVLPSEQLGRFTRNQKRRITEQHSYNSQELGSLDSTTQKLELEHQEFTRVKFVDHIQFGKYEIDTWYFSPYPEEYRRLNKLWICEYCLKYMKYAQTWVKHVTEVCKQRQPPGKQIYRKGELVVFELDGNEQKLYCQNLCLLAKLFLDHKTLYYDVAPFMFYVLCETDREGSHLVGYFSKEKLSADNYNLACILTLPPFQKRGIGRFLITLSYELTKIEHTVGTPEKPLSDLGRLSYRSYWEDVIFGYLADHPDCSLEQMSLATCIAVDDILWTLRYQQGVQFWRSDRCAYICEDQLKNYLKQISGSSKKSRDAALAKSNAGVRRTTPKYVEFDVSCLRWHPPRRSPAQSTRRL</sequence>
<reference evidence="8 9" key="1">
    <citation type="journal article" date="2019" name="Gigascience">
        <title>Whole-genome sequence of the oriental lung fluke Paragonimus westermani.</title>
        <authorList>
            <person name="Oey H."/>
            <person name="Zakrzewski M."/>
            <person name="Narain K."/>
            <person name="Devi K.R."/>
            <person name="Agatsuma T."/>
            <person name="Nawaratna S."/>
            <person name="Gobert G.N."/>
            <person name="Jones M.K."/>
            <person name="Ragan M.A."/>
            <person name="McManus D.P."/>
            <person name="Krause L."/>
        </authorList>
    </citation>
    <scope>NUCLEOTIDE SEQUENCE [LARGE SCALE GENOMIC DNA]</scope>
    <source>
        <strain evidence="8 9">IND2009</strain>
    </source>
</reference>
<dbReference type="Pfam" id="PF01853">
    <property type="entry name" value="MOZ_SAS"/>
    <property type="match status" value="1"/>
</dbReference>
<dbReference type="InterPro" id="IPR050603">
    <property type="entry name" value="MYST_HAT"/>
</dbReference>
<evidence type="ECO:0000256" key="2">
    <source>
        <dbReference type="ARBA" id="ARBA00013184"/>
    </source>
</evidence>
<gene>
    <name evidence="8" type="ORF">DEA37_0006205</name>
</gene>
<dbReference type="Gene3D" id="1.10.10.10">
    <property type="entry name" value="Winged helix-like DNA-binding domain superfamily/Winged helix DNA-binding domain"/>
    <property type="match status" value="1"/>
</dbReference>
<dbReference type="PANTHER" id="PTHR10615">
    <property type="entry name" value="HISTONE ACETYLTRANSFERASE"/>
    <property type="match status" value="1"/>
</dbReference>
<proteinExistence type="inferred from homology"/>
<dbReference type="EC" id="2.3.1.48" evidence="2 6"/>
<comment type="catalytic activity">
    <reaction evidence="6">
        <text>L-lysyl-[protein] + acetyl-CoA = N(6)-acetyl-L-lysyl-[protein] + CoA + H(+)</text>
        <dbReference type="Rhea" id="RHEA:45948"/>
        <dbReference type="Rhea" id="RHEA-COMP:9752"/>
        <dbReference type="Rhea" id="RHEA-COMP:10731"/>
        <dbReference type="ChEBI" id="CHEBI:15378"/>
        <dbReference type="ChEBI" id="CHEBI:29969"/>
        <dbReference type="ChEBI" id="CHEBI:57287"/>
        <dbReference type="ChEBI" id="CHEBI:57288"/>
        <dbReference type="ChEBI" id="CHEBI:61930"/>
        <dbReference type="EC" id="2.3.1.48"/>
    </reaction>
</comment>
<dbReference type="Gene3D" id="3.30.60.60">
    <property type="entry name" value="N-acetyl transferase-like"/>
    <property type="match status" value="1"/>
</dbReference>
<keyword evidence="3 8" id="KW-0808">Transferase</keyword>
<name>A0A5J4N9G4_9TREM</name>
<dbReference type="InterPro" id="IPR016197">
    <property type="entry name" value="Chromo-like_dom_sf"/>
</dbReference>
<dbReference type="InterPro" id="IPR025995">
    <property type="entry name" value="Tudor-knot"/>
</dbReference>
<dbReference type="InterPro" id="IPR036388">
    <property type="entry name" value="WH-like_DNA-bd_sf"/>
</dbReference>
<evidence type="ECO:0000256" key="1">
    <source>
        <dbReference type="ARBA" id="ARBA00010107"/>
    </source>
</evidence>
<comment type="caution">
    <text evidence="8">The sequence shown here is derived from an EMBL/GenBank/DDBJ whole genome shotgun (WGS) entry which is preliminary data.</text>
</comment>
<dbReference type="Pfam" id="PF17772">
    <property type="entry name" value="zf-MYST"/>
    <property type="match status" value="1"/>
</dbReference>
<evidence type="ECO:0000313" key="9">
    <source>
        <dbReference type="Proteomes" id="UP000324629"/>
    </source>
</evidence>
<dbReference type="EMBL" id="QNGE01005373">
    <property type="protein sequence ID" value="KAA3672087.1"/>
    <property type="molecule type" value="Genomic_DNA"/>
</dbReference>
<dbReference type="Gene3D" id="2.30.30.140">
    <property type="match status" value="1"/>
</dbReference>
<feature type="domain" description="MYST-type HAT" evidence="7">
    <location>
        <begin position="143"/>
        <end position="436"/>
    </location>
</feature>
<dbReference type="InterPro" id="IPR016181">
    <property type="entry name" value="Acyl_CoA_acyltransferase"/>
</dbReference>
<evidence type="ECO:0000256" key="4">
    <source>
        <dbReference type="ARBA" id="ARBA00022990"/>
    </source>
</evidence>
<dbReference type="GO" id="GO:0035267">
    <property type="term" value="C:NuA4 histone acetyltransferase complex"/>
    <property type="evidence" value="ECO:0007669"/>
    <property type="project" value="TreeGrafter"/>
</dbReference>
<evidence type="ECO:0000256" key="3">
    <source>
        <dbReference type="ARBA" id="ARBA00022679"/>
    </source>
</evidence>
<dbReference type="GO" id="GO:0046972">
    <property type="term" value="F:histone H4K16 acetyltransferase activity"/>
    <property type="evidence" value="ECO:0007669"/>
    <property type="project" value="TreeGrafter"/>
</dbReference>
<feature type="non-terminal residue" evidence="8">
    <location>
        <position position="1"/>
    </location>
</feature>
<feature type="active site" description="Proton donor/acceptor" evidence="5">
    <location>
        <position position="320"/>
    </location>
</feature>
<dbReference type="SUPFAM" id="SSF55729">
    <property type="entry name" value="Acyl-CoA N-acyltransferases (Nat)"/>
    <property type="match status" value="1"/>
</dbReference>
<evidence type="ECO:0000259" key="7">
    <source>
        <dbReference type="PROSITE" id="PS51726"/>
    </source>
</evidence>
<protein>
    <recommendedName>
        <fullName evidence="2 6">Histone acetyltransferase</fullName>
        <ecNumber evidence="2 6">2.3.1.48</ecNumber>
    </recommendedName>
</protein>
<dbReference type="PANTHER" id="PTHR10615:SF82">
    <property type="entry name" value="HISTONE ACETYLTRANSFERASE KAT8"/>
    <property type="match status" value="1"/>
</dbReference>
<dbReference type="SUPFAM" id="SSF54160">
    <property type="entry name" value="Chromo domain-like"/>
    <property type="match status" value="1"/>
</dbReference>
<dbReference type="PROSITE" id="PS51726">
    <property type="entry name" value="MYST_HAT"/>
    <property type="match status" value="1"/>
</dbReference>
<evidence type="ECO:0000256" key="6">
    <source>
        <dbReference type="RuleBase" id="RU361211"/>
    </source>
</evidence>
<comment type="subcellular location">
    <subcellularLocation>
        <location evidence="6">Nucleus</location>
    </subcellularLocation>
</comment>
<accession>A0A5J4N9G4</accession>
<evidence type="ECO:0000313" key="8">
    <source>
        <dbReference type="EMBL" id="KAA3672087.1"/>
    </source>
</evidence>
<dbReference type="FunFam" id="3.40.630.30:FF:000002">
    <property type="entry name" value="Histone acetyltransferase"/>
    <property type="match status" value="1"/>
</dbReference>
<dbReference type="Pfam" id="PF11717">
    <property type="entry name" value="Tudor-knot"/>
    <property type="match status" value="1"/>
</dbReference>
<dbReference type="GO" id="GO:0044545">
    <property type="term" value="C:NSL complex"/>
    <property type="evidence" value="ECO:0007669"/>
    <property type="project" value="TreeGrafter"/>
</dbReference>
<dbReference type="GO" id="GO:0072487">
    <property type="term" value="C:MSL complex"/>
    <property type="evidence" value="ECO:0007669"/>
    <property type="project" value="TreeGrafter"/>
</dbReference>
<dbReference type="FunFam" id="3.30.60.60:FF:000001">
    <property type="entry name" value="Histone acetyltransferase"/>
    <property type="match status" value="1"/>
</dbReference>
<dbReference type="Gene3D" id="3.40.630.30">
    <property type="match status" value="1"/>
</dbReference>
<dbReference type="GO" id="GO:0005634">
    <property type="term" value="C:nucleus"/>
    <property type="evidence" value="ECO:0007669"/>
    <property type="project" value="UniProtKB-SubCell"/>
</dbReference>
<keyword evidence="9" id="KW-1185">Reference proteome</keyword>
<evidence type="ECO:0000256" key="5">
    <source>
        <dbReference type="PIRSR" id="PIRSR602717-51"/>
    </source>
</evidence>
<dbReference type="InterPro" id="IPR040706">
    <property type="entry name" value="Zf-MYST"/>
</dbReference>
<keyword evidence="6" id="KW-0539">Nucleus</keyword>
<dbReference type="GO" id="GO:0006355">
    <property type="term" value="P:regulation of DNA-templated transcription"/>
    <property type="evidence" value="ECO:0007669"/>
    <property type="project" value="InterPro"/>
</dbReference>